<name>A0A2M4D4E7_ANODA</name>
<accession>A0A2M4D4E7</accession>
<proteinExistence type="predicted"/>
<dbReference type="AlphaFoldDB" id="A0A2M4D4E7"/>
<protein>
    <submittedName>
        <fullName evidence="1">Putative secreted protein</fullName>
    </submittedName>
</protein>
<evidence type="ECO:0000313" key="1">
    <source>
        <dbReference type="EMBL" id="MBW72452.1"/>
    </source>
</evidence>
<reference evidence="1" key="1">
    <citation type="submission" date="2018-01" db="EMBL/GenBank/DDBJ databases">
        <title>An insight into the sialome of Amazonian anophelines.</title>
        <authorList>
            <person name="Ribeiro J.M."/>
            <person name="Scarpassa V."/>
            <person name="Calvo E."/>
        </authorList>
    </citation>
    <scope>NUCLEOTIDE SEQUENCE</scope>
</reference>
<organism evidence="1">
    <name type="scientific">Anopheles darlingi</name>
    <name type="common">Mosquito</name>
    <dbReference type="NCBI Taxonomy" id="43151"/>
    <lineage>
        <taxon>Eukaryota</taxon>
        <taxon>Metazoa</taxon>
        <taxon>Ecdysozoa</taxon>
        <taxon>Arthropoda</taxon>
        <taxon>Hexapoda</taxon>
        <taxon>Insecta</taxon>
        <taxon>Pterygota</taxon>
        <taxon>Neoptera</taxon>
        <taxon>Endopterygota</taxon>
        <taxon>Diptera</taxon>
        <taxon>Nematocera</taxon>
        <taxon>Culicoidea</taxon>
        <taxon>Culicidae</taxon>
        <taxon>Anophelinae</taxon>
        <taxon>Anopheles</taxon>
    </lineage>
</organism>
<sequence length="69" mass="7681">MVALVFLPVRMCMRVCVFYVRLPRPALCTKTSTTTHHIINQFCSSLARSLASLTESALLLLCTIHTRGS</sequence>
<dbReference type="EMBL" id="GGFL01008274">
    <property type="protein sequence ID" value="MBW72452.1"/>
    <property type="molecule type" value="Transcribed_RNA"/>
</dbReference>